<feature type="transmembrane region" description="Helical" evidence="2">
    <location>
        <begin position="120"/>
        <end position="138"/>
    </location>
</feature>
<keyword evidence="2" id="KW-0472">Membrane</keyword>
<evidence type="ECO:0000259" key="3">
    <source>
        <dbReference type="Pfam" id="PF01478"/>
    </source>
</evidence>
<keyword evidence="2" id="KW-0812">Transmembrane</keyword>
<dbReference type="GO" id="GO:0006465">
    <property type="term" value="P:signal peptide processing"/>
    <property type="evidence" value="ECO:0007669"/>
    <property type="project" value="TreeGrafter"/>
</dbReference>
<gene>
    <name evidence="4" type="ORF">DRW41_17485</name>
</gene>
<dbReference type="InterPro" id="IPR050882">
    <property type="entry name" value="Prepilin_peptidase/N-MTase"/>
</dbReference>
<organism evidence="4 5">
    <name type="scientific">Neobacillus piezotolerans</name>
    <dbReference type="NCBI Taxonomy" id="2259171"/>
    <lineage>
        <taxon>Bacteria</taxon>
        <taxon>Bacillati</taxon>
        <taxon>Bacillota</taxon>
        <taxon>Bacilli</taxon>
        <taxon>Bacillales</taxon>
        <taxon>Bacillaceae</taxon>
        <taxon>Neobacillus</taxon>
    </lineage>
</organism>
<reference evidence="4 5" key="1">
    <citation type="submission" date="2018-07" db="EMBL/GenBank/DDBJ databases">
        <title>Bacillus sp. YLB-04 draft genome sequence.</title>
        <authorList>
            <person name="Yu L."/>
            <person name="Tang X."/>
        </authorList>
    </citation>
    <scope>NUCLEOTIDE SEQUENCE [LARGE SCALE GENOMIC DNA]</scope>
    <source>
        <strain evidence="4 5">YLB-04</strain>
    </source>
</reference>
<dbReference type="EMBL" id="QNQT01000009">
    <property type="protein sequence ID" value="RDU35646.1"/>
    <property type="molecule type" value="Genomic_DNA"/>
</dbReference>
<dbReference type="AlphaFoldDB" id="A0A3D8GNJ6"/>
<dbReference type="GO" id="GO:0005886">
    <property type="term" value="C:plasma membrane"/>
    <property type="evidence" value="ECO:0007669"/>
    <property type="project" value="TreeGrafter"/>
</dbReference>
<evidence type="ECO:0000313" key="5">
    <source>
        <dbReference type="Proteomes" id="UP000257144"/>
    </source>
</evidence>
<feature type="domain" description="Prepilin type IV endopeptidase peptidase" evidence="3">
    <location>
        <begin position="5"/>
        <end position="108"/>
    </location>
</feature>
<sequence>MINAILLFLLLAICTVTDVRERKIYNKVLLPFLLVSLAVNGVAGGLEGLTNSVLGLLAGFCILLIPYLLGGMGAGDVKLLAVIGALMGAKFVALSAIYMALVGGVFALFLIVFRKSAKQLLKGVFYSLIGLMNGLKIPLMYDNDAMKQTYPYGVAIAIGAAIQFFRAGMIL</sequence>
<dbReference type="Pfam" id="PF01478">
    <property type="entry name" value="Peptidase_A24"/>
    <property type="match status" value="1"/>
</dbReference>
<feature type="transmembrane region" description="Helical" evidence="2">
    <location>
        <begin position="80"/>
        <end position="113"/>
    </location>
</feature>
<evidence type="ECO:0000313" key="4">
    <source>
        <dbReference type="EMBL" id="RDU35646.1"/>
    </source>
</evidence>
<dbReference type="Gene3D" id="1.20.120.1220">
    <property type="match status" value="1"/>
</dbReference>
<keyword evidence="5" id="KW-1185">Reference proteome</keyword>
<dbReference type="PANTHER" id="PTHR30487:SF0">
    <property type="entry name" value="PREPILIN LEADER PEPTIDASE_N-METHYLTRANSFERASE-RELATED"/>
    <property type="match status" value="1"/>
</dbReference>
<dbReference type="PANTHER" id="PTHR30487">
    <property type="entry name" value="TYPE 4 PREPILIN-LIKE PROTEINS LEADER PEPTIDE-PROCESSING ENZYME"/>
    <property type="match status" value="1"/>
</dbReference>
<proteinExistence type="inferred from homology"/>
<feature type="transmembrane region" description="Helical" evidence="2">
    <location>
        <begin position="53"/>
        <end position="74"/>
    </location>
</feature>
<comment type="caution">
    <text evidence="4">The sequence shown here is derived from an EMBL/GenBank/DDBJ whole genome shotgun (WGS) entry which is preliminary data.</text>
</comment>
<protein>
    <recommendedName>
        <fullName evidence="3">Prepilin type IV endopeptidase peptidase domain-containing protein</fullName>
    </recommendedName>
</protein>
<dbReference type="OrthoDB" id="5508079at2"/>
<evidence type="ECO:0000256" key="1">
    <source>
        <dbReference type="ARBA" id="ARBA00005801"/>
    </source>
</evidence>
<keyword evidence="2" id="KW-1133">Transmembrane helix</keyword>
<feature type="transmembrane region" description="Helical" evidence="2">
    <location>
        <begin position="28"/>
        <end position="46"/>
    </location>
</feature>
<dbReference type="RefSeq" id="WP_115453430.1">
    <property type="nucleotide sequence ID" value="NZ_QNQT01000009.1"/>
</dbReference>
<dbReference type="InterPro" id="IPR000045">
    <property type="entry name" value="Prepilin_IV_endopep_pep"/>
</dbReference>
<feature type="transmembrane region" description="Helical" evidence="2">
    <location>
        <begin position="150"/>
        <end position="169"/>
    </location>
</feature>
<evidence type="ECO:0000256" key="2">
    <source>
        <dbReference type="SAM" id="Phobius"/>
    </source>
</evidence>
<dbReference type="Proteomes" id="UP000257144">
    <property type="component" value="Unassembled WGS sequence"/>
</dbReference>
<name>A0A3D8GNJ6_9BACI</name>
<accession>A0A3D8GNJ6</accession>
<comment type="similarity">
    <text evidence="1">Belongs to the peptidase A24 family.</text>
</comment>
<dbReference type="GO" id="GO:0004190">
    <property type="term" value="F:aspartic-type endopeptidase activity"/>
    <property type="evidence" value="ECO:0007669"/>
    <property type="project" value="InterPro"/>
</dbReference>